<gene>
    <name evidence="2" type="ORF">FOZ60_013042</name>
</gene>
<sequence>MSSLFALFTSEAVKDGYATAIVNAAESLKIAEVPIFSILKDEHPAYKALVAGSATTVFDNQTVDPKLPLDTIKLRVEAYIKLAIHLADKATTETGKSLSTTAFIAQFATLFGRSPSELLQAPHTLIRTMVDDPLAYRELLVDLPTSAVSDQLGAVRRMAREQNIPISQALDQILSNPVDIRAWAVALRDNNPTRQGLGFRSPTAPYSRSGESSQSVPPLPADMCKFTATTCPFLALGKCRFPKHQARQSSEAQPSTKPKRNRSLEETTG</sequence>
<evidence type="ECO:0000313" key="3">
    <source>
        <dbReference type="Proteomes" id="UP000541610"/>
    </source>
</evidence>
<name>A0A7J6P8V3_PEROL</name>
<feature type="compositionally biased region" description="Polar residues" evidence="1">
    <location>
        <begin position="204"/>
        <end position="216"/>
    </location>
</feature>
<dbReference type="AlphaFoldDB" id="A0A7J6P8V3"/>
<protein>
    <submittedName>
        <fullName evidence="2">Uncharacterized protein</fullName>
    </submittedName>
</protein>
<feature type="region of interest" description="Disordered" evidence="1">
    <location>
        <begin position="194"/>
        <end position="217"/>
    </location>
</feature>
<evidence type="ECO:0000313" key="2">
    <source>
        <dbReference type="EMBL" id="KAF4692558.1"/>
    </source>
</evidence>
<dbReference type="Proteomes" id="UP000541610">
    <property type="component" value="Unassembled WGS sequence"/>
</dbReference>
<accession>A0A7J6P8V3</accession>
<proteinExistence type="predicted"/>
<organism evidence="2 3">
    <name type="scientific">Perkinsus olseni</name>
    <name type="common">Perkinsus atlanticus</name>
    <dbReference type="NCBI Taxonomy" id="32597"/>
    <lineage>
        <taxon>Eukaryota</taxon>
        <taxon>Sar</taxon>
        <taxon>Alveolata</taxon>
        <taxon>Perkinsozoa</taxon>
        <taxon>Perkinsea</taxon>
        <taxon>Perkinsida</taxon>
        <taxon>Perkinsidae</taxon>
        <taxon>Perkinsus</taxon>
    </lineage>
</organism>
<reference evidence="2 3" key="1">
    <citation type="submission" date="2020-04" db="EMBL/GenBank/DDBJ databases">
        <title>Perkinsus olseni comparative genomics.</title>
        <authorList>
            <person name="Bogema D.R."/>
        </authorList>
    </citation>
    <scope>NUCLEOTIDE SEQUENCE [LARGE SCALE GENOMIC DNA]</scope>
    <source>
        <strain evidence="2">00978-12</strain>
    </source>
</reference>
<dbReference type="EMBL" id="JABANP010000058">
    <property type="protein sequence ID" value="KAF4692558.1"/>
    <property type="molecule type" value="Genomic_DNA"/>
</dbReference>
<evidence type="ECO:0000256" key="1">
    <source>
        <dbReference type="SAM" id="MobiDB-lite"/>
    </source>
</evidence>
<feature type="region of interest" description="Disordered" evidence="1">
    <location>
        <begin position="244"/>
        <end position="269"/>
    </location>
</feature>
<feature type="compositionally biased region" description="Polar residues" evidence="1">
    <location>
        <begin position="247"/>
        <end position="256"/>
    </location>
</feature>
<comment type="caution">
    <text evidence="2">The sequence shown here is derived from an EMBL/GenBank/DDBJ whole genome shotgun (WGS) entry which is preliminary data.</text>
</comment>